<evidence type="ECO:0000313" key="10">
    <source>
        <dbReference type="Proteomes" id="UP000319731"/>
    </source>
</evidence>
<comment type="similarity">
    <text evidence="2">Belongs to the MAD2 family.</text>
</comment>
<dbReference type="GO" id="GO:0000776">
    <property type="term" value="C:kinetochore"/>
    <property type="evidence" value="ECO:0007669"/>
    <property type="project" value="TreeGrafter"/>
</dbReference>
<comment type="subcellular location">
    <subcellularLocation>
        <location evidence="1">Nucleus</location>
    </subcellularLocation>
</comment>
<keyword evidence="3" id="KW-0132">Cell division</keyword>
<protein>
    <recommendedName>
        <fullName evidence="8">HORMA domain-containing protein</fullName>
    </recommendedName>
</protein>
<dbReference type="Pfam" id="PF02301">
    <property type="entry name" value="HORMA"/>
    <property type="match status" value="1"/>
</dbReference>
<dbReference type="GO" id="GO:0005654">
    <property type="term" value="C:nucleoplasm"/>
    <property type="evidence" value="ECO:0007669"/>
    <property type="project" value="TreeGrafter"/>
</dbReference>
<feature type="domain" description="HORMA" evidence="8">
    <location>
        <begin position="14"/>
        <end position="210"/>
    </location>
</feature>
<keyword evidence="4" id="KW-0498">Mitosis</keyword>
<dbReference type="OrthoDB" id="1806at2759"/>
<evidence type="ECO:0000313" key="9">
    <source>
        <dbReference type="EMBL" id="TPX37005.1"/>
    </source>
</evidence>
<keyword evidence="6" id="KW-0131">Cell cycle</keyword>
<comment type="caution">
    <text evidence="9">The sequence shown here is derived from an EMBL/GenBank/DDBJ whole genome shotgun (WGS) entry which is preliminary data.</text>
</comment>
<dbReference type="InterPro" id="IPR036570">
    <property type="entry name" value="HORMA_dom_sf"/>
</dbReference>
<feature type="region of interest" description="Disordered" evidence="7">
    <location>
        <begin position="111"/>
        <end position="135"/>
    </location>
</feature>
<proteinExistence type="inferred from homology"/>
<dbReference type="InterPro" id="IPR045091">
    <property type="entry name" value="Mad2-like"/>
</dbReference>
<evidence type="ECO:0000256" key="6">
    <source>
        <dbReference type="ARBA" id="ARBA00023306"/>
    </source>
</evidence>
<keyword evidence="5" id="KW-0539">Nucleus</keyword>
<evidence type="ECO:0000256" key="3">
    <source>
        <dbReference type="ARBA" id="ARBA00022618"/>
    </source>
</evidence>
<dbReference type="GO" id="GO:0007094">
    <property type="term" value="P:mitotic spindle assembly checkpoint signaling"/>
    <property type="evidence" value="ECO:0007669"/>
    <property type="project" value="TreeGrafter"/>
</dbReference>
<reference evidence="9 10" key="1">
    <citation type="journal article" date="2019" name="Sci. Rep.">
        <title>Comparative genomics of chytrid fungi reveal insights into the obligate biotrophic and pathogenic lifestyle of Synchytrium endobioticum.</title>
        <authorList>
            <person name="van de Vossenberg B.T.L.H."/>
            <person name="Warris S."/>
            <person name="Nguyen H.D.T."/>
            <person name="van Gent-Pelzer M.P.E."/>
            <person name="Joly D.L."/>
            <person name="van de Geest H.C."/>
            <person name="Bonants P.J.M."/>
            <person name="Smith D.S."/>
            <person name="Levesque C.A."/>
            <person name="van der Lee T.A.J."/>
        </authorList>
    </citation>
    <scope>NUCLEOTIDE SEQUENCE [LARGE SCALE GENOMIC DNA]</scope>
    <source>
        <strain evidence="9 10">JEL517</strain>
    </source>
</reference>
<dbReference type="EMBL" id="QEAO01000003">
    <property type="protein sequence ID" value="TPX37005.1"/>
    <property type="molecule type" value="Genomic_DNA"/>
</dbReference>
<dbReference type="SUPFAM" id="SSF56019">
    <property type="entry name" value="The spindle assembly checkpoint protein mad2"/>
    <property type="match status" value="1"/>
</dbReference>
<dbReference type="PANTHER" id="PTHR11842:SF11">
    <property type="entry name" value="MITOTIC SPINDLE ASSEMBLY CHECKPOINT PROTEIN MAD2A"/>
    <property type="match status" value="1"/>
</dbReference>
<dbReference type="PANTHER" id="PTHR11842">
    <property type="entry name" value="MITOTIC SPINDLE ASSEMBLY CHECKPOINT PROTEIN MAD2"/>
    <property type="match status" value="1"/>
</dbReference>
<evidence type="ECO:0000256" key="5">
    <source>
        <dbReference type="ARBA" id="ARBA00023242"/>
    </source>
</evidence>
<dbReference type="Gene3D" id="3.30.900.10">
    <property type="entry name" value="HORMA domain"/>
    <property type="match status" value="1"/>
</dbReference>
<dbReference type="PROSITE" id="PS50815">
    <property type="entry name" value="HORMA"/>
    <property type="match status" value="1"/>
</dbReference>
<sequence>MSATVQKSQQITLRGSSQIVVEFFDYSINSILYQRGIYPAEDFKQVKRYGLSLFVAADHSIEGYIKQILLQVQKWILAKTICKLVLVISSRDTREVLERWQFNMDVEAESSSDKENASGINATKSHSSKPKSEKEIHAEIQRIMRQIISCVTFLPTLNEPCTFNVLAYTDKDAEVPPEWVDSDAKLITRNAEMVRLRGFSTSVHAVDTLVSYKMEED</sequence>
<keyword evidence="10" id="KW-1185">Reference proteome</keyword>
<dbReference type="STRING" id="1806994.A0A507CH69"/>
<dbReference type="FunFam" id="3.30.900.10:FF:000002">
    <property type="entry name" value="Mitotic spindle assembly checkpoint protein MAD2A"/>
    <property type="match status" value="1"/>
</dbReference>
<dbReference type="Proteomes" id="UP000319731">
    <property type="component" value="Unassembled WGS sequence"/>
</dbReference>
<evidence type="ECO:0000256" key="4">
    <source>
        <dbReference type="ARBA" id="ARBA00022776"/>
    </source>
</evidence>
<dbReference type="GO" id="GO:0033597">
    <property type="term" value="C:mitotic checkpoint complex"/>
    <property type="evidence" value="ECO:0007669"/>
    <property type="project" value="UniProtKB-ARBA"/>
</dbReference>
<evidence type="ECO:0000256" key="1">
    <source>
        <dbReference type="ARBA" id="ARBA00004123"/>
    </source>
</evidence>
<dbReference type="AlphaFoldDB" id="A0A507CH69"/>
<evidence type="ECO:0000259" key="8">
    <source>
        <dbReference type="PROSITE" id="PS50815"/>
    </source>
</evidence>
<name>A0A507CH69_9FUNG</name>
<dbReference type="RefSeq" id="XP_031027076.1">
    <property type="nucleotide sequence ID" value="XM_031166713.1"/>
</dbReference>
<dbReference type="GO" id="GO:0005737">
    <property type="term" value="C:cytoplasm"/>
    <property type="evidence" value="ECO:0007669"/>
    <property type="project" value="TreeGrafter"/>
</dbReference>
<dbReference type="GO" id="GO:0051301">
    <property type="term" value="P:cell division"/>
    <property type="evidence" value="ECO:0007669"/>
    <property type="project" value="UniProtKB-KW"/>
</dbReference>
<accession>A0A507CH69</accession>
<organism evidence="9 10">
    <name type="scientific">Synchytrium microbalum</name>
    <dbReference type="NCBI Taxonomy" id="1806994"/>
    <lineage>
        <taxon>Eukaryota</taxon>
        <taxon>Fungi</taxon>
        <taxon>Fungi incertae sedis</taxon>
        <taxon>Chytridiomycota</taxon>
        <taxon>Chytridiomycota incertae sedis</taxon>
        <taxon>Chytridiomycetes</taxon>
        <taxon>Synchytriales</taxon>
        <taxon>Synchytriaceae</taxon>
        <taxon>Synchytrium</taxon>
    </lineage>
</organism>
<gene>
    <name evidence="9" type="ORF">SmJEL517_g00784</name>
</gene>
<evidence type="ECO:0000256" key="2">
    <source>
        <dbReference type="ARBA" id="ARBA00010348"/>
    </source>
</evidence>
<dbReference type="InterPro" id="IPR003511">
    <property type="entry name" value="HORMA_dom"/>
</dbReference>
<dbReference type="GeneID" id="42002010"/>
<evidence type="ECO:0000256" key="7">
    <source>
        <dbReference type="SAM" id="MobiDB-lite"/>
    </source>
</evidence>